<dbReference type="PANTHER" id="PTHR11960:SF63">
    <property type="entry name" value="TRANSLATION INITIATION FACTOR 4E, PUTATIVE-RELATED"/>
    <property type="match status" value="1"/>
</dbReference>
<comment type="caution">
    <text evidence="3">The sequence shown here is derived from an EMBL/GenBank/DDBJ whole genome shotgun (WGS) entry which is preliminary data.</text>
</comment>
<dbReference type="InterPro" id="IPR001040">
    <property type="entry name" value="TIF_eIF_4E"/>
</dbReference>
<sequence length="442" mass="47963">MNPEAEEFVPKGNRTPGSGGRRGNGGGSRQIPVRGERQQPPPPPPPPQQQQQQVAPSSQTTLRASAEPFQPKGSQGFGLVGQVLPYVAGPPGGVPQAWESVEPVPPLSVWKSDSVQQAGAKPLSLSATPYTPTNPKISSKFPATPEAQRGPSTEFKDTTPASLQPQEKEVVEVGEKAVAIASPPEEDAVAANGGSVDASGAPSTQNFTVGEIVENDFSGSMLPSLFQVEVLDKPAPAEPVRFNTVWALYADEHPTPFGAPLAYHPVLVHLVGDVECFWRLWRHLPPPSTLLPAFTYHWFRRDIRPNWEHTRNKNGGTITFVIFDRDKPGLNNKQTMDDAFMAMLMACSGESLAESTTNLNGVMLKVRQNKPTTLQIWTASSDELKLRSLARSLRTLLEKVIGPKPLQKLEYFSHQRTQVGAPGSLAGRMKGKPSRITPDFTL</sequence>
<feature type="compositionally biased region" description="Pro residues" evidence="2">
    <location>
        <begin position="39"/>
        <end position="48"/>
    </location>
</feature>
<feature type="compositionally biased region" description="Polar residues" evidence="2">
    <location>
        <begin position="125"/>
        <end position="137"/>
    </location>
</feature>
<evidence type="ECO:0000256" key="2">
    <source>
        <dbReference type="SAM" id="MobiDB-lite"/>
    </source>
</evidence>
<organism evidence="3 4">
    <name type="scientific">Trypanosoma equiperdum</name>
    <dbReference type="NCBI Taxonomy" id="5694"/>
    <lineage>
        <taxon>Eukaryota</taxon>
        <taxon>Discoba</taxon>
        <taxon>Euglenozoa</taxon>
        <taxon>Kinetoplastea</taxon>
        <taxon>Metakinetoplastina</taxon>
        <taxon>Trypanosomatida</taxon>
        <taxon>Trypanosomatidae</taxon>
        <taxon>Trypanosoma</taxon>
    </lineage>
</organism>
<dbReference type="GO" id="GO:0016281">
    <property type="term" value="C:eukaryotic translation initiation factor 4F complex"/>
    <property type="evidence" value="ECO:0007669"/>
    <property type="project" value="TreeGrafter"/>
</dbReference>
<feature type="region of interest" description="Disordered" evidence="2">
    <location>
        <begin position="1"/>
        <end position="78"/>
    </location>
</feature>
<keyword evidence="1" id="KW-0694">RNA-binding</keyword>
<gene>
    <name evidence="3" type="ORF">TEOVI_000514200</name>
</gene>
<protein>
    <submittedName>
        <fullName evidence="3">Eukaryotic translation initiation factor 4E, putative</fullName>
    </submittedName>
</protein>
<dbReference type="PANTHER" id="PTHR11960">
    <property type="entry name" value="EUKARYOTIC TRANSLATION INITIATION FACTOR 4E RELATED"/>
    <property type="match status" value="1"/>
</dbReference>
<name>A0A1G4I1X5_TRYEQ</name>
<accession>A0A1G4I1X5</accession>
<comment type="similarity">
    <text evidence="1">Belongs to the eukaryotic initiation factor 4E family.</text>
</comment>
<dbReference type="GeneID" id="92379082"/>
<dbReference type="GO" id="GO:0000340">
    <property type="term" value="F:RNA 7-methylguanosine cap binding"/>
    <property type="evidence" value="ECO:0007669"/>
    <property type="project" value="TreeGrafter"/>
</dbReference>
<keyword evidence="4" id="KW-1185">Reference proteome</keyword>
<reference evidence="3" key="1">
    <citation type="submission" date="2016-09" db="EMBL/GenBank/DDBJ databases">
        <authorList>
            <person name="Hebert L."/>
            <person name="Moumen B."/>
        </authorList>
    </citation>
    <scope>NUCLEOTIDE SEQUENCE [LARGE SCALE GENOMIC DNA]</scope>
    <source>
        <strain evidence="3">OVI</strain>
    </source>
</reference>
<dbReference type="EMBL" id="CZPT02000406">
    <property type="protein sequence ID" value="SCU65791.1"/>
    <property type="molecule type" value="Genomic_DNA"/>
</dbReference>
<feature type="region of interest" description="Disordered" evidence="2">
    <location>
        <begin position="120"/>
        <end position="168"/>
    </location>
</feature>
<keyword evidence="1" id="KW-0648">Protein biosynthesis</keyword>
<dbReference type="RefSeq" id="XP_067077336.1">
    <property type="nucleotide sequence ID" value="XM_067221235.1"/>
</dbReference>
<feature type="compositionally biased region" description="Polar residues" evidence="2">
    <location>
        <begin position="54"/>
        <end position="63"/>
    </location>
</feature>
<dbReference type="InterPro" id="IPR023398">
    <property type="entry name" value="TIF_eIF4e-like"/>
</dbReference>
<dbReference type="VEuPathDB" id="TriTrypDB:TEOVI_000514200"/>
<keyword evidence="1 3" id="KW-0396">Initiation factor</keyword>
<evidence type="ECO:0000256" key="1">
    <source>
        <dbReference type="RuleBase" id="RU004374"/>
    </source>
</evidence>
<dbReference type="SMR" id="A0A1G4I1X5"/>
<dbReference type="Pfam" id="PF01652">
    <property type="entry name" value="IF4E"/>
    <property type="match status" value="1"/>
</dbReference>
<evidence type="ECO:0000313" key="3">
    <source>
        <dbReference type="EMBL" id="SCU65791.1"/>
    </source>
</evidence>
<feature type="region of interest" description="Disordered" evidence="2">
    <location>
        <begin position="422"/>
        <end position="442"/>
    </location>
</feature>
<dbReference type="AlphaFoldDB" id="A0A1G4I1X5"/>
<evidence type="ECO:0000313" key="4">
    <source>
        <dbReference type="Proteomes" id="UP000195570"/>
    </source>
</evidence>
<dbReference type="GO" id="GO:0003743">
    <property type="term" value="F:translation initiation factor activity"/>
    <property type="evidence" value="ECO:0007669"/>
    <property type="project" value="UniProtKB-KW"/>
</dbReference>
<proteinExistence type="inferred from homology"/>
<dbReference type="Proteomes" id="UP000195570">
    <property type="component" value="Unassembled WGS sequence"/>
</dbReference>
<dbReference type="Gene3D" id="3.30.760.10">
    <property type="entry name" value="RNA Cap, Translation Initiation Factor Eif4e"/>
    <property type="match status" value="1"/>
</dbReference>
<dbReference type="SUPFAM" id="SSF55418">
    <property type="entry name" value="eIF4e-like"/>
    <property type="match status" value="1"/>
</dbReference>
<feature type="compositionally biased region" description="Gly residues" evidence="2">
    <location>
        <begin position="17"/>
        <end position="28"/>
    </location>
</feature>